<sequence>MLQFPICLVANLVLTPTKASAVALPWQSVDNYDAATYPTGEGKNWGAGYAPPNPTGLAVGVGLIGGLSIVAIIAFVILWYRHRHELKEMEESYAENQKRPKGSPDLSNGEAGWGSNPTSPVISPITNFKNPVVVESMPASPEPIMNADPRYMENTRRSIIKESLQRKPVPSEIQYTAMPEPAMRQDRSLVV</sequence>
<proteinExistence type="predicted"/>
<accession>U4LCT6</accession>
<protein>
    <submittedName>
        <fullName evidence="4">Uncharacterized protein</fullName>
    </submittedName>
</protein>
<name>U4LCT6_PYROM</name>
<feature type="chain" id="PRO_5004651247" evidence="3">
    <location>
        <begin position="20"/>
        <end position="191"/>
    </location>
</feature>
<keyword evidence="2" id="KW-0812">Transmembrane</keyword>
<feature type="transmembrane region" description="Helical" evidence="2">
    <location>
        <begin position="57"/>
        <end position="80"/>
    </location>
</feature>
<reference evidence="4 5" key="1">
    <citation type="journal article" date="2013" name="PLoS Genet.">
        <title>The genome and development-dependent transcriptomes of Pyronema confluens: a window into fungal evolution.</title>
        <authorList>
            <person name="Traeger S."/>
            <person name="Altegoer F."/>
            <person name="Freitag M."/>
            <person name="Gabaldon T."/>
            <person name="Kempken F."/>
            <person name="Kumar A."/>
            <person name="Marcet-Houben M."/>
            <person name="Poggeler S."/>
            <person name="Stajich J.E."/>
            <person name="Nowrousian M."/>
        </authorList>
    </citation>
    <scope>NUCLEOTIDE SEQUENCE [LARGE SCALE GENOMIC DNA]</scope>
    <source>
        <strain evidence="5">CBS 100304</strain>
        <tissue evidence="4">Vegetative mycelium</tissue>
    </source>
</reference>
<feature type="signal peptide" evidence="3">
    <location>
        <begin position="1"/>
        <end position="19"/>
    </location>
</feature>
<dbReference type="AlphaFoldDB" id="U4LCT6"/>
<dbReference type="OrthoDB" id="10332483at2759"/>
<dbReference type="EMBL" id="HF935352">
    <property type="protein sequence ID" value="CCX29688.1"/>
    <property type="molecule type" value="Genomic_DNA"/>
</dbReference>
<keyword evidence="2" id="KW-1133">Transmembrane helix</keyword>
<evidence type="ECO:0000256" key="2">
    <source>
        <dbReference type="SAM" id="Phobius"/>
    </source>
</evidence>
<evidence type="ECO:0000256" key="1">
    <source>
        <dbReference type="SAM" id="MobiDB-lite"/>
    </source>
</evidence>
<keyword evidence="2" id="KW-0472">Membrane</keyword>
<gene>
    <name evidence="4" type="ORF">PCON_07014</name>
</gene>
<dbReference type="CDD" id="cd12087">
    <property type="entry name" value="TM_EGFR-like"/>
    <property type="match status" value="1"/>
</dbReference>
<evidence type="ECO:0000313" key="4">
    <source>
        <dbReference type="EMBL" id="CCX29688.1"/>
    </source>
</evidence>
<evidence type="ECO:0000313" key="5">
    <source>
        <dbReference type="Proteomes" id="UP000018144"/>
    </source>
</evidence>
<dbReference type="Proteomes" id="UP000018144">
    <property type="component" value="Unassembled WGS sequence"/>
</dbReference>
<keyword evidence="3" id="KW-0732">Signal</keyword>
<evidence type="ECO:0000256" key="3">
    <source>
        <dbReference type="SAM" id="SignalP"/>
    </source>
</evidence>
<keyword evidence="5" id="KW-1185">Reference proteome</keyword>
<feature type="region of interest" description="Disordered" evidence="1">
    <location>
        <begin position="91"/>
        <end position="125"/>
    </location>
</feature>
<organism evidence="4 5">
    <name type="scientific">Pyronema omphalodes (strain CBS 100304)</name>
    <name type="common">Pyronema confluens</name>
    <dbReference type="NCBI Taxonomy" id="1076935"/>
    <lineage>
        <taxon>Eukaryota</taxon>
        <taxon>Fungi</taxon>
        <taxon>Dikarya</taxon>
        <taxon>Ascomycota</taxon>
        <taxon>Pezizomycotina</taxon>
        <taxon>Pezizomycetes</taxon>
        <taxon>Pezizales</taxon>
        <taxon>Pyronemataceae</taxon>
        <taxon>Pyronema</taxon>
    </lineage>
</organism>
<feature type="compositionally biased region" description="Polar residues" evidence="1">
    <location>
        <begin position="115"/>
        <end position="125"/>
    </location>
</feature>